<accession>A0A101FYU5</accession>
<dbReference type="Pfam" id="PF22746">
    <property type="entry name" value="SHOCT-like_DUF2089-C"/>
    <property type="match status" value="1"/>
</dbReference>
<organism evidence="3 4">
    <name type="scientific">Anaerolinea thermophila</name>
    <dbReference type="NCBI Taxonomy" id="167964"/>
    <lineage>
        <taxon>Bacteria</taxon>
        <taxon>Bacillati</taxon>
        <taxon>Chloroflexota</taxon>
        <taxon>Anaerolineae</taxon>
        <taxon>Anaerolineales</taxon>
        <taxon>Anaerolineaceae</taxon>
        <taxon>Anaerolinea</taxon>
    </lineage>
</organism>
<dbReference type="AlphaFoldDB" id="A0A101FYU5"/>
<gene>
    <name evidence="3" type="ORF">XD73_0278</name>
</gene>
<keyword evidence="1" id="KW-0175">Coiled coil</keyword>
<proteinExistence type="predicted"/>
<evidence type="ECO:0000259" key="2">
    <source>
        <dbReference type="Pfam" id="PF22746"/>
    </source>
</evidence>
<feature type="domain" description="YvlB/LiaX N-terminal" evidence="2">
    <location>
        <begin position="3"/>
        <end position="33"/>
    </location>
</feature>
<comment type="caution">
    <text evidence="3">The sequence shown here is derived from an EMBL/GenBank/DDBJ whole genome shotgun (WGS) entry which is preliminary data.</text>
</comment>
<name>A0A101FYU5_9CHLR</name>
<protein>
    <recommendedName>
        <fullName evidence="2">YvlB/LiaX N-terminal domain-containing protein</fullName>
    </recommendedName>
</protein>
<dbReference type="InterPro" id="IPR053959">
    <property type="entry name" value="YvlB/LiaX_N"/>
</dbReference>
<dbReference type="EMBL" id="LGFU01000005">
    <property type="protein sequence ID" value="KUK46874.1"/>
    <property type="molecule type" value="Genomic_DNA"/>
</dbReference>
<evidence type="ECO:0000256" key="1">
    <source>
        <dbReference type="SAM" id="Coils"/>
    </source>
</evidence>
<evidence type="ECO:0000313" key="3">
    <source>
        <dbReference type="EMBL" id="KUK46874.1"/>
    </source>
</evidence>
<dbReference type="Proteomes" id="UP000064249">
    <property type="component" value="Unassembled WGS sequence"/>
</dbReference>
<feature type="coiled-coil region" evidence="1">
    <location>
        <begin position="19"/>
        <end position="46"/>
    </location>
</feature>
<reference evidence="3 4" key="1">
    <citation type="journal article" date="2015" name="MBio">
        <title>Genome-Resolved Metagenomic Analysis Reveals Roles for Candidate Phyla and Other Microbial Community Members in Biogeochemical Transformations in Oil Reservoirs.</title>
        <authorList>
            <person name="Hu P."/>
            <person name="Tom L."/>
            <person name="Singh A."/>
            <person name="Thomas B.C."/>
            <person name="Baker B.J."/>
            <person name="Piceno Y.M."/>
            <person name="Andersen G.L."/>
            <person name="Banfield J.F."/>
        </authorList>
    </citation>
    <scope>NUCLEOTIDE SEQUENCE [LARGE SCALE GENOMIC DNA]</scope>
    <source>
        <strain evidence="3">46_16</strain>
    </source>
</reference>
<evidence type="ECO:0000313" key="4">
    <source>
        <dbReference type="Proteomes" id="UP000064249"/>
    </source>
</evidence>
<sequence length="124" mass="13991">MEEDRMMILKMLQEGKIDADQAARLLEALEAGKTEEKKENVKEERTGRWFRVRVSDVITGNQKTNIRIPIGLMNAGFRIGAQFSPEVSALKSDDIMNAIKSGKTGLIIDVIDDDDNEHVEIFIE</sequence>